<dbReference type="Proteomes" id="UP000634136">
    <property type="component" value="Unassembled WGS sequence"/>
</dbReference>
<protein>
    <submittedName>
        <fullName evidence="1">Putative ribonuclease H protein</fullName>
    </submittedName>
</protein>
<sequence>MKIWLTREFSAVRIRQPCLAKRASFSLVIFLNPNPPSFFFVHKRFQEIIVGDFVSSHCPQKNFLIVASHLLASEWFSLPTRQFLLHVIQDKTSIPSSCILSIDESSKDVVDYFTGTFSRSKEHEHIICVKQMADGRGGSGNLYPLNAFITLCFDKELLPMWRKFHVIENLLEEGPRNLVIRLVQVWFVLLRRCPLVRKDPTILVTSPWIVSQQCWKNKGLIPSGPGALCPLIWNRAVLISILVNGLERCSSFS</sequence>
<dbReference type="AlphaFoldDB" id="A0A835CJR6"/>
<evidence type="ECO:0000313" key="1">
    <source>
        <dbReference type="EMBL" id="KAF7843856.1"/>
    </source>
</evidence>
<gene>
    <name evidence="1" type="ORF">G2W53_000761</name>
</gene>
<comment type="caution">
    <text evidence="1">The sequence shown here is derived from an EMBL/GenBank/DDBJ whole genome shotgun (WGS) entry which is preliminary data.</text>
</comment>
<reference evidence="1" key="1">
    <citation type="submission" date="2020-09" db="EMBL/GenBank/DDBJ databases">
        <title>Genome-Enabled Discovery of Anthraquinone Biosynthesis in Senna tora.</title>
        <authorList>
            <person name="Kang S.-H."/>
            <person name="Pandey R.P."/>
            <person name="Lee C.-M."/>
            <person name="Sim J.-S."/>
            <person name="Jeong J.-T."/>
            <person name="Choi B.-S."/>
            <person name="Jung M."/>
            <person name="Ginzburg D."/>
            <person name="Zhao K."/>
            <person name="Won S.Y."/>
            <person name="Oh T.-J."/>
            <person name="Yu Y."/>
            <person name="Kim N.-H."/>
            <person name="Lee O.R."/>
            <person name="Lee T.-H."/>
            <person name="Bashyal P."/>
            <person name="Kim T.-S."/>
            <person name="Lee W.-H."/>
            <person name="Kawkins C."/>
            <person name="Kim C.-K."/>
            <person name="Kim J.S."/>
            <person name="Ahn B.O."/>
            <person name="Rhee S.Y."/>
            <person name="Sohng J.K."/>
        </authorList>
    </citation>
    <scope>NUCLEOTIDE SEQUENCE</scope>
    <source>
        <tissue evidence="1">Leaf</tissue>
    </source>
</reference>
<dbReference type="EMBL" id="JAAIUW010000001">
    <property type="protein sequence ID" value="KAF7843856.1"/>
    <property type="molecule type" value="Genomic_DNA"/>
</dbReference>
<evidence type="ECO:0000313" key="2">
    <source>
        <dbReference type="Proteomes" id="UP000634136"/>
    </source>
</evidence>
<accession>A0A835CJR6</accession>
<proteinExistence type="predicted"/>
<organism evidence="1 2">
    <name type="scientific">Senna tora</name>
    <dbReference type="NCBI Taxonomy" id="362788"/>
    <lineage>
        <taxon>Eukaryota</taxon>
        <taxon>Viridiplantae</taxon>
        <taxon>Streptophyta</taxon>
        <taxon>Embryophyta</taxon>
        <taxon>Tracheophyta</taxon>
        <taxon>Spermatophyta</taxon>
        <taxon>Magnoliopsida</taxon>
        <taxon>eudicotyledons</taxon>
        <taxon>Gunneridae</taxon>
        <taxon>Pentapetalae</taxon>
        <taxon>rosids</taxon>
        <taxon>fabids</taxon>
        <taxon>Fabales</taxon>
        <taxon>Fabaceae</taxon>
        <taxon>Caesalpinioideae</taxon>
        <taxon>Cassia clade</taxon>
        <taxon>Senna</taxon>
    </lineage>
</organism>
<name>A0A835CJR6_9FABA</name>
<keyword evidence="2" id="KW-1185">Reference proteome</keyword>